<evidence type="ECO:0000313" key="2">
    <source>
        <dbReference type="Proteomes" id="UP000239757"/>
    </source>
</evidence>
<accession>A0A2P5W919</accession>
<organism evidence="1 2">
    <name type="scientific">Gossypium barbadense</name>
    <name type="common">Sea Island cotton</name>
    <name type="synonym">Hibiscus barbadensis</name>
    <dbReference type="NCBI Taxonomy" id="3634"/>
    <lineage>
        <taxon>Eukaryota</taxon>
        <taxon>Viridiplantae</taxon>
        <taxon>Streptophyta</taxon>
        <taxon>Embryophyta</taxon>
        <taxon>Tracheophyta</taxon>
        <taxon>Spermatophyta</taxon>
        <taxon>Magnoliopsida</taxon>
        <taxon>eudicotyledons</taxon>
        <taxon>Gunneridae</taxon>
        <taxon>Pentapetalae</taxon>
        <taxon>rosids</taxon>
        <taxon>malvids</taxon>
        <taxon>Malvales</taxon>
        <taxon>Malvaceae</taxon>
        <taxon>Malvoideae</taxon>
        <taxon>Gossypium</taxon>
    </lineage>
</organism>
<protein>
    <submittedName>
        <fullName evidence="1">Uncharacterized protein</fullName>
    </submittedName>
</protein>
<sequence>MSAGNFTGVDGLSWDRNLIDGVLSPSDAARVYQQPIAQNKVADSLVWHFTADGVYSVKTGNRLAVGSDHGYFSRFVEGHWSRIWKKSAAPEN</sequence>
<gene>
    <name evidence="1" type="ORF">GOBAR_AA33127</name>
</gene>
<dbReference type="EMBL" id="KZ668538">
    <property type="protein sequence ID" value="PPR87572.1"/>
    <property type="molecule type" value="Genomic_DNA"/>
</dbReference>
<dbReference type="Proteomes" id="UP000239757">
    <property type="component" value="Unassembled WGS sequence"/>
</dbReference>
<reference evidence="1 2" key="1">
    <citation type="submission" date="2015-01" db="EMBL/GenBank/DDBJ databases">
        <title>Genome of allotetraploid Gossypium barbadense reveals genomic plasticity and fiber elongation in cotton evolution.</title>
        <authorList>
            <person name="Chen X."/>
            <person name="Liu X."/>
            <person name="Zhao B."/>
            <person name="Zheng H."/>
            <person name="Hu Y."/>
            <person name="Lu G."/>
            <person name="Yang C."/>
            <person name="Chen J."/>
            <person name="Shan C."/>
            <person name="Zhang L."/>
            <person name="Zhou Y."/>
            <person name="Wang L."/>
            <person name="Guo W."/>
            <person name="Bai Y."/>
            <person name="Ruan J."/>
            <person name="Shangguan X."/>
            <person name="Mao Y."/>
            <person name="Jiang J."/>
            <person name="Zhu Y."/>
            <person name="Lei J."/>
            <person name="Kang H."/>
            <person name="Chen S."/>
            <person name="He X."/>
            <person name="Wang R."/>
            <person name="Wang Y."/>
            <person name="Chen J."/>
            <person name="Wang L."/>
            <person name="Yu S."/>
            <person name="Wang B."/>
            <person name="Wei J."/>
            <person name="Song S."/>
            <person name="Lu X."/>
            <person name="Gao Z."/>
            <person name="Gu W."/>
            <person name="Deng X."/>
            <person name="Ma D."/>
            <person name="Wang S."/>
            <person name="Liang W."/>
            <person name="Fang L."/>
            <person name="Cai C."/>
            <person name="Zhu X."/>
            <person name="Zhou B."/>
            <person name="Zhang Y."/>
            <person name="Chen Z."/>
            <person name="Xu S."/>
            <person name="Zhu R."/>
            <person name="Wang S."/>
            <person name="Zhang T."/>
            <person name="Zhao G."/>
        </authorList>
    </citation>
    <scope>NUCLEOTIDE SEQUENCE [LARGE SCALE GENOMIC DNA]</scope>
    <source>
        <strain evidence="2">cv. Xinhai21</strain>
        <tissue evidence="1">Leaf</tissue>
    </source>
</reference>
<name>A0A2P5W919_GOSBA</name>
<evidence type="ECO:0000313" key="1">
    <source>
        <dbReference type="EMBL" id="PPR87572.1"/>
    </source>
</evidence>
<proteinExistence type="predicted"/>
<dbReference type="AlphaFoldDB" id="A0A2P5W919"/>
<dbReference type="OrthoDB" id="1938822at2759"/>